<feature type="domain" description="FAD/NAD(P)-binding" evidence="1">
    <location>
        <begin position="7"/>
        <end position="317"/>
    </location>
</feature>
<gene>
    <name evidence="2" type="ORF">BN869_000005328_1</name>
</gene>
<evidence type="ECO:0000259" key="1">
    <source>
        <dbReference type="Pfam" id="PF07992"/>
    </source>
</evidence>
<dbReference type="PRINTS" id="PR00368">
    <property type="entry name" value="FADPNR"/>
</dbReference>
<accession>A0A0B7K3Q5</accession>
<dbReference type="EMBL" id="CDPU01000013">
    <property type="protein sequence ID" value="CEO49271.1"/>
    <property type="molecule type" value="Genomic_DNA"/>
</dbReference>
<dbReference type="SUPFAM" id="SSF51905">
    <property type="entry name" value="FAD/NAD(P)-binding domain"/>
    <property type="match status" value="1"/>
</dbReference>
<dbReference type="GO" id="GO:0004174">
    <property type="term" value="F:electron-transferring-flavoprotein dehydrogenase activity"/>
    <property type="evidence" value="ECO:0007669"/>
    <property type="project" value="TreeGrafter"/>
</dbReference>
<organism evidence="2">
    <name type="scientific">Bionectria ochroleuca</name>
    <name type="common">Gliocladium roseum</name>
    <dbReference type="NCBI Taxonomy" id="29856"/>
    <lineage>
        <taxon>Eukaryota</taxon>
        <taxon>Fungi</taxon>
        <taxon>Dikarya</taxon>
        <taxon>Ascomycota</taxon>
        <taxon>Pezizomycotina</taxon>
        <taxon>Sordariomycetes</taxon>
        <taxon>Hypocreomycetidae</taxon>
        <taxon>Hypocreales</taxon>
        <taxon>Bionectriaceae</taxon>
        <taxon>Clonostachys</taxon>
    </lineage>
</organism>
<protein>
    <recommendedName>
        <fullName evidence="1">FAD/NAD(P)-binding domain-containing protein</fullName>
    </recommendedName>
</protein>
<dbReference type="Pfam" id="PF07992">
    <property type="entry name" value="Pyr_redox_2"/>
    <property type="match status" value="1"/>
</dbReference>
<dbReference type="GO" id="GO:0050660">
    <property type="term" value="F:flavin adenine dinucleotide binding"/>
    <property type="evidence" value="ECO:0007669"/>
    <property type="project" value="TreeGrafter"/>
</dbReference>
<name>A0A0B7K3Q5_BIOOC</name>
<reference evidence="2" key="1">
    <citation type="submission" date="2015-01" db="EMBL/GenBank/DDBJ databases">
        <authorList>
            <person name="Durling Mikael"/>
        </authorList>
    </citation>
    <scope>NUCLEOTIDE SEQUENCE</scope>
</reference>
<dbReference type="PRINTS" id="PR00411">
    <property type="entry name" value="PNDRDTASEI"/>
</dbReference>
<evidence type="ECO:0000313" key="2">
    <source>
        <dbReference type="EMBL" id="CEO49271.1"/>
    </source>
</evidence>
<sequence length="396" mass="43457">MTVGPKTVVVLGGSFVGLSAVRELLAKLPSTHRVLLIEPHSHLHYLFAFPRYAILPGHEHKAFVPYTGTFSEASDPSQHAVVQARAVSLTANQVVLDREWRGSNVISFDYAVIATGTRLSPPGSVEHDEKPQGIEYFKYHQDLVKKSDSIVLIGGGAVGVQMATDMKEIYPDKKVTLVHSRDHLMQVYHHKLDEVIRDRFKELDIDVITGTRAVLPPKGFPSDGSLFDLELKDGRKIPTNLVILATGQTANSQFLKDLEPSTNTSILNPNNGFIRVQPTLQLQDPKYSNIFAVGDVADTGARKAARPGVEQAAVAVANIASMIAGKEPNEQMVLGRLAIHLTLGLHKNIVFFNPDKGKTEAEVMYLDNGLADMGIGAYKVWEGRGLTVTKEEDYYL</sequence>
<dbReference type="InterPro" id="IPR036188">
    <property type="entry name" value="FAD/NAD-bd_sf"/>
</dbReference>
<proteinExistence type="predicted"/>
<dbReference type="GO" id="GO:0005737">
    <property type="term" value="C:cytoplasm"/>
    <property type="evidence" value="ECO:0007669"/>
    <property type="project" value="TreeGrafter"/>
</dbReference>
<dbReference type="InterPro" id="IPR023753">
    <property type="entry name" value="FAD/NAD-binding_dom"/>
</dbReference>
<dbReference type="Gene3D" id="3.50.50.100">
    <property type="match status" value="1"/>
</dbReference>
<dbReference type="PANTHER" id="PTHR43735">
    <property type="entry name" value="APOPTOSIS-INDUCING FACTOR 1"/>
    <property type="match status" value="1"/>
</dbReference>
<dbReference type="AlphaFoldDB" id="A0A0B7K3Q5"/>
<dbReference type="PANTHER" id="PTHR43735:SF11">
    <property type="entry name" value="HYPOTHETICAL OXIDOREDUCTASE (EUROFUNG)"/>
    <property type="match status" value="1"/>
</dbReference>